<protein>
    <submittedName>
        <fullName evidence="1">Uncharacterized protein</fullName>
    </submittedName>
</protein>
<proteinExistence type="predicted"/>
<keyword evidence="2" id="KW-1185">Reference proteome</keyword>
<gene>
    <name evidence="1" type="ORF">Tco_0924703</name>
</gene>
<reference evidence="1" key="1">
    <citation type="journal article" date="2022" name="Int. J. Mol. Sci.">
        <title>Draft Genome of Tanacetum Coccineum: Genomic Comparison of Closely Related Tanacetum-Family Plants.</title>
        <authorList>
            <person name="Yamashiro T."/>
            <person name="Shiraishi A."/>
            <person name="Nakayama K."/>
            <person name="Satake H."/>
        </authorList>
    </citation>
    <scope>NUCLEOTIDE SEQUENCE</scope>
</reference>
<accession>A0ABQ5DBQ6</accession>
<evidence type="ECO:0000313" key="2">
    <source>
        <dbReference type="Proteomes" id="UP001151760"/>
    </source>
</evidence>
<dbReference type="Proteomes" id="UP001151760">
    <property type="component" value="Unassembled WGS sequence"/>
</dbReference>
<comment type="caution">
    <text evidence="1">The sequence shown here is derived from an EMBL/GenBank/DDBJ whole genome shotgun (WGS) entry which is preliminary data.</text>
</comment>
<reference evidence="1" key="2">
    <citation type="submission" date="2022-01" db="EMBL/GenBank/DDBJ databases">
        <authorList>
            <person name="Yamashiro T."/>
            <person name="Shiraishi A."/>
            <person name="Satake H."/>
            <person name="Nakayama K."/>
        </authorList>
    </citation>
    <scope>NUCLEOTIDE SEQUENCE</scope>
</reference>
<name>A0ABQ5DBQ6_9ASTR</name>
<dbReference type="EMBL" id="BQNB010014950">
    <property type="protein sequence ID" value="GJT34284.1"/>
    <property type="molecule type" value="Genomic_DNA"/>
</dbReference>
<sequence>MLFTDQVDLVNREGHRVVPDMSKPIPLGGPPSQLKAAYYPDFRLEELVLSKWIESVWEYDISAAYDISHWWFKSKEFYITRHSASSNRSAVRSNMRILSVVSLKTYTRYDYTFLREIVLRRADYKENKISKANFKNLHPNDFEDLYLLHLQGKLNHLSGDEKKKMMRESEVHKFSDGMLTRIRDKLDFMVKDYVLFKFNPVVIEKVAVSSKLRSQKPKRTIESRAKRSSIDLVRTLFQFNCLSHTMETRIILRVLRIILVILPEHPSDTKVFTMKMEIMLEPTSNKLLVGSHKDGDGNTLFQQSQVYNRMLILDRNLLRSHESSSKSFKASENSDMNYFRMSKQ</sequence>
<organism evidence="1 2">
    <name type="scientific">Tanacetum coccineum</name>
    <dbReference type="NCBI Taxonomy" id="301880"/>
    <lineage>
        <taxon>Eukaryota</taxon>
        <taxon>Viridiplantae</taxon>
        <taxon>Streptophyta</taxon>
        <taxon>Embryophyta</taxon>
        <taxon>Tracheophyta</taxon>
        <taxon>Spermatophyta</taxon>
        <taxon>Magnoliopsida</taxon>
        <taxon>eudicotyledons</taxon>
        <taxon>Gunneridae</taxon>
        <taxon>Pentapetalae</taxon>
        <taxon>asterids</taxon>
        <taxon>campanulids</taxon>
        <taxon>Asterales</taxon>
        <taxon>Asteraceae</taxon>
        <taxon>Asteroideae</taxon>
        <taxon>Anthemideae</taxon>
        <taxon>Anthemidinae</taxon>
        <taxon>Tanacetum</taxon>
    </lineage>
</organism>
<evidence type="ECO:0000313" key="1">
    <source>
        <dbReference type="EMBL" id="GJT34284.1"/>
    </source>
</evidence>